<proteinExistence type="predicted"/>
<dbReference type="Pfam" id="PF07603">
    <property type="entry name" value="Lcl_C"/>
    <property type="match status" value="1"/>
</dbReference>
<organism evidence="3 4">
    <name type="scientific">Leptonema illini DSM 21528</name>
    <dbReference type="NCBI Taxonomy" id="929563"/>
    <lineage>
        <taxon>Bacteria</taxon>
        <taxon>Pseudomonadati</taxon>
        <taxon>Spirochaetota</taxon>
        <taxon>Spirochaetia</taxon>
        <taxon>Leptospirales</taxon>
        <taxon>Leptospiraceae</taxon>
        <taxon>Leptonema</taxon>
    </lineage>
</organism>
<evidence type="ECO:0000259" key="2">
    <source>
        <dbReference type="Pfam" id="PF07603"/>
    </source>
</evidence>
<dbReference type="AlphaFoldDB" id="H2CJN0"/>
<dbReference type="Proteomes" id="UP000005737">
    <property type="component" value="Unassembled WGS sequence"/>
</dbReference>
<feature type="compositionally biased region" description="Gly residues" evidence="1">
    <location>
        <begin position="54"/>
        <end position="70"/>
    </location>
</feature>
<name>H2CJN0_9LEPT</name>
<reference evidence="3 4" key="1">
    <citation type="submission" date="2011-10" db="EMBL/GenBank/DDBJ databases">
        <title>The Improved High-Quality Draft genome of Leptonema illini DSM 21528.</title>
        <authorList>
            <consortium name="US DOE Joint Genome Institute (JGI-PGF)"/>
            <person name="Lucas S."/>
            <person name="Copeland A."/>
            <person name="Lapidus A."/>
            <person name="Glavina del Rio T."/>
            <person name="Dalin E."/>
            <person name="Tice H."/>
            <person name="Bruce D."/>
            <person name="Goodwin L."/>
            <person name="Pitluck S."/>
            <person name="Peters L."/>
            <person name="Mikhailova N."/>
            <person name="Held B."/>
            <person name="Kyrpides N."/>
            <person name="Mavromatis K."/>
            <person name="Ivanova N."/>
            <person name="Markowitz V."/>
            <person name="Cheng J.-F."/>
            <person name="Hugenholtz P."/>
            <person name="Woyke T."/>
            <person name="Wu D."/>
            <person name="Gronow S."/>
            <person name="Wellnitz S."/>
            <person name="Brambilla E.-M."/>
            <person name="Klenk H.-P."/>
            <person name="Eisen J.A."/>
        </authorList>
    </citation>
    <scope>NUCLEOTIDE SEQUENCE [LARGE SCALE GENOMIC DNA]</scope>
    <source>
        <strain evidence="3 4">DSM 21528</strain>
    </source>
</reference>
<sequence>MATDLKETHGPGLLLCLLLLTSCMQAEKVSLDSSGLEGLLLNGITLNANSSAGDTGGGGDGGGDGDGGGPTTPPVALTMTASTPASLSSQDLLLGRNGISITMSETLDDSVSPVVHLYIVRSGTAYELTGLNETVAVTGNSITVDPHLHVWPGIVRIRVVIEKASLRTVDGRSPASDISLEFTTADTSGLYRAPIPLTRTYTNSGGGTPYYSEPASGMYWMPCVQGRSGADCSSGVVQLFTFEQAQAACGALNAGSGYGGLKGWRVPTITELETLPDYGRVNPAISPTFPATWSLPHWTSSSRGADDAFAWTVDFHAGEVLLKNKAESFPVRCVLDQHGFHTDSVSHGFTWDTDEFGSTYLTDGYSSLPKFDMCPYGYSAGGLSCVGSGSELAAQATIRTACQAREPDFFQTQLASVNDMKYIMRRFNPSGMAPGLATGNSKIYWTDTRLVGNPSLGFAVNIATGEIFLVDVNTFNTGRCIVVAPIILG</sequence>
<protein>
    <recommendedName>
        <fullName evidence="2">Lcl C-terminal domain-containing protein</fullName>
    </recommendedName>
</protein>
<dbReference type="PANTHER" id="PTHR35812:SF1">
    <property type="entry name" value="LIPOPROTEIN"/>
    <property type="match status" value="1"/>
</dbReference>
<feature type="domain" description="Lcl C-terminal" evidence="2">
    <location>
        <begin position="215"/>
        <end position="334"/>
    </location>
</feature>
<evidence type="ECO:0000313" key="3">
    <source>
        <dbReference type="EMBL" id="EHQ08191.1"/>
    </source>
</evidence>
<feature type="region of interest" description="Disordered" evidence="1">
    <location>
        <begin position="52"/>
        <end position="77"/>
    </location>
</feature>
<evidence type="ECO:0000313" key="4">
    <source>
        <dbReference type="Proteomes" id="UP000005737"/>
    </source>
</evidence>
<evidence type="ECO:0000256" key="1">
    <source>
        <dbReference type="SAM" id="MobiDB-lite"/>
    </source>
</evidence>
<keyword evidence="4" id="KW-1185">Reference proteome</keyword>
<dbReference type="HOGENOM" id="CLU_557589_0_0_12"/>
<dbReference type="PANTHER" id="PTHR35812">
    <property type="entry name" value="LIPOPROTEIN"/>
    <property type="match status" value="1"/>
</dbReference>
<dbReference type="PROSITE" id="PS51257">
    <property type="entry name" value="PROKAR_LIPOPROTEIN"/>
    <property type="match status" value="1"/>
</dbReference>
<gene>
    <name evidence="3" type="ORF">Lepil_3533</name>
</gene>
<dbReference type="InterPro" id="IPR011460">
    <property type="entry name" value="Lcl_C"/>
</dbReference>
<dbReference type="STRING" id="183.GCA_002009735_01299"/>
<dbReference type="EMBL" id="JH597773">
    <property type="protein sequence ID" value="EHQ08191.1"/>
    <property type="molecule type" value="Genomic_DNA"/>
</dbReference>
<accession>H2CJN0</accession>